<dbReference type="SMART" id="SM00088">
    <property type="entry name" value="PINT"/>
    <property type="match status" value="1"/>
</dbReference>
<feature type="compositionally biased region" description="Basic and acidic residues" evidence="5">
    <location>
        <begin position="469"/>
        <end position="479"/>
    </location>
</feature>
<name>A0A388L4V7_CHABU</name>
<dbReference type="EMBL" id="BFEA01000265">
    <property type="protein sequence ID" value="GBG77335.1"/>
    <property type="molecule type" value="Genomic_DNA"/>
</dbReference>
<dbReference type="GO" id="GO:0003723">
    <property type="term" value="F:RNA binding"/>
    <property type="evidence" value="ECO:0007669"/>
    <property type="project" value="InterPro"/>
</dbReference>
<feature type="compositionally biased region" description="Basic and acidic residues" evidence="5">
    <location>
        <begin position="849"/>
        <end position="861"/>
    </location>
</feature>
<comment type="subunit">
    <text evidence="4">Component of the eukaryotic translation initiation factor 3 (eIF-3) complex.</text>
</comment>
<feature type="region of interest" description="Disordered" evidence="5">
    <location>
        <begin position="169"/>
        <end position="219"/>
    </location>
</feature>
<evidence type="ECO:0000259" key="6">
    <source>
        <dbReference type="PROSITE" id="PS50250"/>
    </source>
</evidence>
<feature type="region of interest" description="Disordered" evidence="5">
    <location>
        <begin position="1"/>
        <end position="57"/>
    </location>
</feature>
<dbReference type="PROSITE" id="PS50250">
    <property type="entry name" value="PCI"/>
    <property type="match status" value="1"/>
</dbReference>
<dbReference type="Gramene" id="GBG77335">
    <property type="protein sequence ID" value="GBG77335"/>
    <property type="gene ID" value="CBR_g23666"/>
</dbReference>
<feature type="region of interest" description="Disordered" evidence="5">
    <location>
        <begin position="834"/>
        <end position="878"/>
    </location>
</feature>
<keyword evidence="2 4" id="KW-0396">Initiation factor</keyword>
<dbReference type="HAMAP" id="MF_03002">
    <property type="entry name" value="eIF3c"/>
    <property type="match status" value="1"/>
</dbReference>
<evidence type="ECO:0000256" key="4">
    <source>
        <dbReference type="HAMAP-Rule" id="MF_03002"/>
    </source>
</evidence>
<dbReference type="OrthoDB" id="29647at2759"/>
<keyword evidence="8" id="KW-1185">Reference proteome</keyword>
<evidence type="ECO:0000313" key="8">
    <source>
        <dbReference type="Proteomes" id="UP000265515"/>
    </source>
</evidence>
<keyword evidence="1 4" id="KW-0963">Cytoplasm</keyword>
<dbReference type="InterPro" id="IPR036390">
    <property type="entry name" value="WH_DNA-bd_sf"/>
</dbReference>
<dbReference type="InterPro" id="IPR058999">
    <property type="entry name" value="EIF3CL_C"/>
</dbReference>
<comment type="subcellular location">
    <subcellularLocation>
        <location evidence="4">Cytoplasm</location>
    </subcellularLocation>
</comment>
<accession>A0A388L4V7</accession>
<feature type="region of interest" description="Disordered" evidence="5">
    <location>
        <begin position="451"/>
        <end position="479"/>
    </location>
</feature>
<dbReference type="GO" id="GO:0003743">
    <property type="term" value="F:translation initiation factor activity"/>
    <property type="evidence" value="ECO:0007669"/>
    <property type="project" value="UniProtKB-UniRule"/>
</dbReference>
<sequence length="985" mass="109698">MESRFWGASDSENDEDEISSEEEPGTPKLVDRTSGGNYLISAGGQASDDESDDDVQKGPVLSAKEKRFEEMLQTVEQMKNQMKINDWVSLLNSFEKINKQLDKVIRVTESEAVPRLYIKALIMLEDFLALTLANKEAKKKMSASNAKALNYMKQKLKKNNKLYEVEIEKVRANPESEEEKPDVPTDEESDGGSFSDGAPSIVPNGSEEPQEIDSEGEWEINRKKWEFNKDPSEITWEMVDKKLKEVIGARGRKGTDRSEQVEQLTYLTRVAKTPAQKLEVMVHLVSAQFDVNPSLNTHMPVAVWKKCVANQLVLLDILKGWPNLILDEAAEPELEPDDGGRGTAETEGEIRVWGNVVAFLERTDDELFKSLQCIDPHTKEYVERLRDEPMFMALAQGVQEYAERVDDMRAASRVALRRVEHVYYKPQEVYQAMRTLSDQLAQAEEEAKAAAAAAAEAAGEADDDGALTEEERRERAAKLRREPPAFVDTPPLVARYATFPSSSRSLMNSLAAVIYNHGDERTKARAMLCDIYHHSIHEEFHIARDLLLMSHLQDNIQNMDIPTQILFNRAMAQLGLCAFRAGLVIESHGCLSELYAGGRVKELLAQGFAQSRYHEKNPEQEKLERRRQMPFHMHINLDLLESVHLICAMLLEVPNMAANAHDLKRKLISKTFRRLLDNYERQTFTGPPENVRDHLMAATRALSKGNWEKAYEVIESLDVWRLVTTKDGVLEMLKGKIQEEGLRTYLFAYSSQYESLSLDQLIAMFQLREAVVHSIVSKMMIGEELHASWDQPTRCVVMHNVEPTRLQHLATQFAERLTVFVESNERAWEARTGGTVSFGDMEGGGGGRRGQDRRGNQERFESYAGTAGGGGMGGRRDFGSGRLGGGGYGGGGRGGGGFGGSRLGSGRGMGGAGGYRDPRQGGAGNASYGQRQRYQDAYGSFARTAFQSGSAASSRVTPSPNTTEAAGRMVSLNYGGGYARAGGRY</sequence>
<dbReference type="Pfam" id="PF05470">
    <property type="entry name" value="eIF-3c_N"/>
    <property type="match status" value="1"/>
</dbReference>
<dbReference type="InterPro" id="IPR027516">
    <property type="entry name" value="EIF3C"/>
</dbReference>
<evidence type="ECO:0000256" key="5">
    <source>
        <dbReference type="SAM" id="MobiDB-lite"/>
    </source>
</evidence>
<feature type="compositionally biased region" description="Acidic residues" evidence="5">
    <location>
        <begin position="175"/>
        <end position="190"/>
    </location>
</feature>
<feature type="compositionally biased region" description="Gly residues" evidence="5">
    <location>
        <begin position="898"/>
        <end position="914"/>
    </location>
</feature>
<feature type="domain" description="PCI" evidence="6">
    <location>
        <begin position="631"/>
        <end position="803"/>
    </location>
</feature>
<evidence type="ECO:0000313" key="7">
    <source>
        <dbReference type="EMBL" id="GBG77335.1"/>
    </source>
</evidence>
<dbReference type="InterPro" id="IPR008905">
    <property type="entry name" value="EIF3C_N_dom"/>
</dbReference>
<dbReference type="AlphaFoldDB" id="A0A388L4V7"/>
<evidence type="ECO:0000256" key="3">
    <source>
        <dbReference type="ARBA" id="ARBA00022917"/>
    </source>
</evidence>
<dbReference type="Pfam" id="PF01399">
    <property type="entry name" value="PCI"/>
    <property type="match status" value="1"/>
</dbReference>
<reference evidence="7 8" key="1">
    <citation type="journal article" date="2018" name="Cell">
        <title>The Chara Genome: Secondary Complexity and Implications for Plant Terrestrialization.</title>
        <authorList>
            <person name="Nishiyama T."/>
            <person name="Sakayama H."/>
            <person name="Vries J.D."/>
            <person name="Buschmann H."/>
            <person name="Saint-Marcoux D."/>
            <person name="Ullrich K.K."/>
            <person name="Haas F.B."/>
            <person name="Vanderstraeten L."/>
            <person name="Becker D."/>
            <person name="Lang D."/>
            <person name="Vosolsobe S."/>
            <person name="Rombauts S."/>
            <person name="Wilhelmsson P.K.I."/>
            <person name="Janitza P."/>
            <person name="Kern R."/>
            <person name="Heyl A."/>
            <person name="Rumpler F."/>
            <person name="Villalobos L.I.A.C."/>
            <person name="Clay J.M."/>
            <person name="Skokan R."/>
            <person name="Toyoda A."/>
            <person name="Suzuki Y."/>
            <person name="Kagoshima H."/>
            <person name="Schijlen E."/>
            <person name="Tajeshwar N."/>
            <person name="Catarino B."/>
            <person name="Hetherington A.J."/>
            <person name="Saltykova A."/>
            <person name="Bonnot C."/>
            <person name="Breuninger H."/>
            <person name="Symeonidi A."/>
            <person name="Radhakrishnan G.V."/>
            <person name="Van Nieuwerburgh F."/>
            <person name="Deforce D."/>
            <person name="Chang C."/>
            <person name="Karol K.G."/>
            <person name="Hedrich R."/>
            <person name="Ulvskov P."/>
            <person name="Glockner G."/>
            <person name="Delwiche C.F."/>
            <person name="Petrasek J."/>
            <person name="Van de Peer Y."/>
            <person name="Friml J."/>
            <person name="Beilby M."/>
            <person name="Dolan L."/>
            <person name="Kohara Y."/>
            <person name="Sugano S."/>
            <person name="Fujiyama A."/>
            <person name="Delaux P.-M."/>
            <person name="Quint M."/>
            <person name="TheiBen G."/>
            <person name="Hagemann M."/>
            <person name="Harholt J."/>
            <person name="Dunand C."/>
            <person name="Zachgo S."/>
            <person name="Langdale J."/>
            <person name="Maumus F."/>
            <person name="Straeten D.V.D."/>
            <person name="Gould S.B."/>
            <person name="Rensing S.A."/>
        </authorList>
    </citation>
    <scope>NUCLEOTIDE SEQUENCE [LARGE SCALE GENOMIC DNA]</scope>
    <source>
        <strain evidence="7 8">S276</strain>
    </source>
</reference>
<dbReference type="STRING" id="69332.A0A388L4V7"/>
<gene>
    <name evidence="7" type="ORF">CBR_g23666</name>
</gene>
<organism evidence="7 8">
    <name type="scientific">Chara braunii</name>
    <name type="common">Braun's stonewort</name>
    <dbReference type="NCBI Taxonomy" id="69332"/>
    <lineage>
        <taxon>Eukaryota</taxon>
        <taxon>Viridiplantae</taxon>
        <taxon>Streptophyta</taxon>
        <taxon>Charophyceae</taxon>
        <taxon>Charales</taxon>
        <taxon>Characeae</taxon>
        <taxon>Chara</taxon>
    </lineage>
</organism>
<dbReference type="PANTHER" id="PTHR13937:SF0">
    <property type="entry name" value="EUKARYOTIC TRANSLATION INITIATION FACTOR 3 SUBUNIT C-RELATED"/>
    <property type="match status" value="1"/>
</dbReference>
<feature type="region of interest" description="Disordered" evidence="5">
    <location>
        <begin position="898"/>
        <end position="929"/>
    </location>
</feature>
<dbReference type="GO" id="GO:0005852">
    <property type="term" value="C:eukaryotic translation initiation factor 3 complex"/>
    <property type="evidence" value="ECO:0007669"/>
    <property type="project" value="UniProtKB-UniRule"/>
</dbReference>
<protein>
    <recommendedName>
        <fullName evidence="4">Eukaryotic translation initiation factor 3 subunit C</fullName>
        <shortName evidence="4">eIF3c</shortName>
    </recommendedName>
    <alternativeName>
        <fullName evidence="4">Eukaryotic translation initiation factor 3 subunit 8</fullName>
    </alternativeName>
    <alternativeName>
        <fullName evidence="4">eIF3 p110</fullName>
    </alternativeName>
</protein>
<dbReference type="PANTHER" id="PTHR13937">
    <property type="entry name" value="EUKARYOTIC TRANSLATION INITATION FACTOR 3, SUBUNIT 8 EIF3S8 -RELATED"/>
    <property type="match status" value="1"/>
</dbReference>
<comment type="function">
    <text evidence="4">Component of the eukaryotic translation initiation factor 3 (eIF-3) complex, which is involved in protein synthesis of a specialized repertoire of mRNAs and, together with other initiation factors, stimulates binding of mRNA and methionyl-tRNAi to the 40S ribosome. The eIF-3 complex specifically targets and initiates translation of a subset of mRNAs involved in cell proliferation.</text>
</comment>
<dbReference type="GO" id="GO:0016282">
    <property type="term" value="C:eukaryotic 43S preinitiation complex"/>
    <property type="evidence" value="ECO:0007669"/>
    <property type="project" value="UniProtKB-UniRule"/>
</dbReference>
<evidence type="ECO:0000256" key="1">
    <source>
        <dbReference type="ARBA" id="ARBA00022490"/>
    </source>
</evidence>
<evidence type="ECO:0000256" key="2">
    <source>
        <dbReference type="ARBA" id="ARBA00022540"/>
    </source>
</evidence>
<comment type="caution">
    <text evidence="7">The sequence shown here is derived from an EMBL/GenBank/DDBJ whole genome shotgun (WGS) entry which is preliminary data.</text>
</comment>
<dbReference type="InterPro" id="IPR000717">
    <property type="entry name" value="PCI_dom"/>
</dbReference>
<dbReference type="GO" id="GO:0031369">
    <property type="term" value="F:translation initiation factor binding"/>
    <property type="evidence" value="ECO:0007669"/>
    <property type="project" value="InterPro"/>
</dbReference>
<dbReference type="GO" id="GO:0033290">
    <property type="term" value="C:eukaryotic 48S preinitiation complex"/>
    <property type="evidence" value="ECO:0007669"/>
    <property type="project" value="UniProtKB-UniRule"/>
</dbReference>
<comment type="similarity">
    <text evidence="4">Belongs to the eIF-3 subunit C family.</text>
</comment>
<proteinExistence type="inferred from homology"/>
<dbReference type="GO" id="GO:0001732">
    <property type="term" value="P:formation of cytoplasmic translation initiation complex"/>
    <property type="evidence" value="ECO:0007669"/>
    <property type="project" value="UniProtKB-UniRule"/>
</dbReference>
<dbReference type="Proteomes" id="UP000265515">
    <property type="component" value="Unassembled WGS sequence"/>
</dbReference>
<dbReference type="OMA" id="FRCGLIK"/>
<dbReference type="SUPFAM" id="SSF46785">
    <property type="entry name" value="Winged helix' DNA-binding domain"/>
    <property type="match status" value="1"/>
</dbReference>
<feature type="compositionally biased region" description="Acidic residues" evidence="5">
    <location>
        <begin position="11"/>
        <end position="24"/>
    </location>
</feature>
<keyword evidence="3 4" id="KW-0648">Protein biosynthesis</keyword>
<feature type="compositionally biased region" description="Acidic residues" evidence="5">
    <location>
        <begin position="459"/>
        <end position="468"/>
    </location>
</feature>
<feature type="compositionally biased region" description="Acidic residues" evidence="5">
    <location>
        <begin position="208"/>
        <end position="218"/>
    </location>
</feature>
<dbReference type="Pfam" id="PF26569">
    <property type="entry name" value="EIF3CL_C"/>
    <property type="match status" value="1"/>
</dbReference>